<evidence type="ECO:0000313" key="13">
    <source>
        <dbReference type="Proteomes" id="UP000515161"/>
    </source>
</evidence>
<dbReference type="OrthoDB" id="7392499at2759"/>
<dbReference type="SMART" id="SM00355">
    <property type="entry name" value="ZnF_C2H2"/>
    <property type="match status" value="3"/>
</dbReference>
<dbReference type="InterPro" id="IPR005627">
    <property type="entry name" value="CutC-like"/>
</dbReference>
<keyword evidence="7" id="KW-0479">Metal-binding</keyword>
<keyword evidence="9" id="KW-0539">Nucleus</keyword>
<feature type="domain" description="C2H2-type" evidence="12">
    <location>
        <begin position="307"/>
        <end position="327"/>
    </location>
</feature>
<evidence type="ECO:0000256" key="5">
    <source>
        <dbReference type="ARBA" id="ARBA00019014"/>
    </source>
</evidence>
<dbReference type="InterPro" id="IPR036822">
    <property type="entry name" value="CutC-like_dom_sf"/>
</dbReference>
<evidence type="ECO:0000256" key="7">
    <source>
        <dbReference type="ARBA" id="ARBA00022723"/>
    </source>
</evidence>
<evidence type="ECO:0000259" key="12">
    <source>
        <dbReference type="PROSITE" id="PS00028"/>
    </source>
</evidence>
<comment type="subunit">
    <text evidence="4">Homotetramer.</text>
</comment>
<keyword evidence="8" id="KW-0186">Copper</keyword>
<evidence type="ECO:0000313" key="14">
    <source>
        <dbReference type="RefSeq" id="XP_034059607.1"/>
    </source>
</evidence>
<feature type="compositionally biased region" description="Basic and acidic residues" evidence="11">
    <location>
        <begin position="441"/>
        <end position="461"/>
    </location>
</feature>
<evidence type="ECO:0000256" key="10">
    <source>
        <dbReference type="ARBA" id="ARBA00055012"/>
    </source>
</evidence>
<proteinExistence type="inferred from homology"/>
<dbReference type="PANTHER" id="PTHR12598">
    <property type="entry name" value="COPPER HOMEOSTASIS PROTEIN CUTC"/>
    <property type="match status" value="1"/>
</dbReference>
<dbReference type="GO" id="GO:0005634">
    <property type="term" value="C:nucleus"/>
    <property type="evidence" value="ECO:0007669"/>
    <property type="project" value="UniProtKB-SubCell"/>
</dbReference>
<gene>
    <name evidence="14" type="primary">cutc</name>
</gene>
<dbReference type="GO" id="GO:0005507">
    <property type="term" value="F:copper ion binding"/>
    <property type="evidence" value="ECO:0007669"/>
    <property type="project" value="TreeGrafter"/>
</dbReference>
<dbReference type="RefSeq" id="XP_034059607.1">
    <property type="nucleotide sequence ID" value="XM_034203716.1"/>
</dbReference>
<dbReference type="InterPro" id="IPR013087">
    <property type="entry name" value="Znf_C2H2_type"/>
</dbReference>
<evidence type="ECO:0000256" key="11">
    <source>
        <dbReference type="SAM" id="MobiDB-lite"/>
    </source>
</evidence>
<evidence type="ECO:0000256" key="4">
    <source>
        <dbReference type="ARBA" id="ARBA00011881"/>
    </source>
</evidence>
<dbReference type="FunFam" id="3.20.20.380:FF:000002">
    <property type="entry name" value="copper homeostasis protein cutC homolog"/>
    <property type="match status" value="1"/>
</dbReference>
<comment type="similarity">
    <text evidence="3">Belongs to the CutC family.</text>
</comment>
<accession>A0A6P8TTT3</accession>
<evidence type="ECO:0000256" key="1">
    <source>
        <dbReference type="ARBA" id="ARBA00004123"/>
    </source>
</evidence>
<dbReference type="HAMAP" id="MF_00795">
    <property type="entry name" value="CutC"/>
    <property type="match status" value="1"/>
</dbReference>
<keyword evidence="13" id="KW-1185">Reference proteome</keyword>
<dbReference type="KEGG" id="gacu:117538165"/>
<evidence type="ECO:0000256" key="8">
    <source>
        <dbReference type="ARBA" id="ARBA00023008"/>
    </source>
</evidence>
<comment type="subcellular location">
    <subcellularLocation>
        <location evidence="2">Cytoplasm</location>
    </subcellularLocation>
    <subcellularLocation>
        <location evidence="1">Nucleus</location>
    </subcellularLocation>
</comment>
<name>A0A6P8TTT3_GYMAC</name>
<dbReference type="InParanoid" id="A0A6P8TTT3"/>
<evidence type="ECO:0000256" key="9">
    <source>
        <dbReference type="ARBA" id="ARBA00023242"/>
    </source>
</evidence>
<dbReference type="Proteomes" id="UP000515161">
    <property type="component" value="Unplaced"/>
</dbReference>
<dbReference type="Gene3D" id="3.20.20.380">
    <property type="entry name" value="Copper homeostasis (CutC) domain"/>
    <property type="match status" value="1"/>
</dbReference>
<dbReference type="AlphaFoldDB" id="A0A6P8TTT3"/>
<dbReference type="GO" id="GO:0005737">
    <property type="term" value="C:cytoplasm"/>
    <property type="evidence" value="ECO:0007669"/>
    <property type="project" value="UniProtKB-SubCell"/>
</dbReference>
<feature type="region of interest" description="Disordered" evidence="11">
    <location>
        <begin position="374"/>
        <end position="408"/>
    </location>
</feature>
<protein>
    <recommendedName>
        <fullName evidence="5">Copper homeostasis protein cutC homolog</fullName>
    </recommendedName>
</protein>
<keyword evidence="6" id="KW-0963">Cytoplasm</keyword>
<dbReference type="SUPFAM" id="SSF110395">
    <property type="entry name" value="CutC-like"/>
    <property type="match status" value="1"/>
</dbReference>
<evidence type="ECO:0000256" key="3">
    <source>
        <dbReference type="ARBA" id="ARBA00007768"/>
    </source>
</evidence>
<feature type="region of interest" description="Disordered" evidence="11">
    <location>
        <begin position="438"/>
        <end position="464"/>
    </location>
</feature>
<organism evidence="13 14">
    <name type="scientific">Gymnodraco acuticeps</name>
    <name type="common">Antarctic dragonfish</name>
    <dbReference type="NCBI Taxonomy" id="8218"/>
    <lineage>
        <taxon>Eukaryota</taxon>
        <taxon>Metazoa</taxon>
        <taxon>Chordata</taxon>
        <taxon>Craniata</taxon>
        <taxon>Vertebrata</taxon>
        <taxon>Euteleostomi</taxon>
        <taxon>Actinopterygii</taxon>
        <taxon>Neopterygii</taxon>
        <taxon>Teleostei</taxon>
        <taxon>Neoteleostei</taxon>
        <taxon>Acanthomorphata</taxon>
        <taxon>Eupercaria</taxon>
        <taxon>Perciformes</taxon>
        <taxon>Notothenioidei</taxon>
        <taxon>Bathydraconidae</taxon>
        <taxon>Gymnodraco</taxon>
    </lineage>
</organism>
<dbReference type="PROSITE" id="PS00028">
    <property type="entry name" value="ZINC_FINGER_C2H2_1"/>
    <property type="match status" value="1"/>
</dbReference>
<evidence type="ECO:0000256" key="6">
    <source>
        <dbReference type="ARBA" id="ARBA00022490"/>
    </source>
</evidence>
<reference evidence="14" key="1">
    <citation type="submission" date="2025-08" db="UniProtKB">
        <authorList>
            <consortium name="RefSeq"/>
        </authorList>
    </citation>
    <scope>IDENTIFICATION</scope>
</reference>
<evidence type="ECO:0000256" key="2">
    <source>
        <dbReference type="ARBA" id="ARBA00004496"/>
    </source>
</evidence>
<dbReference type="Pfam" id="PF03932">
    <property type="entry name" value="CutC"/>
    <property type="match status" value="1"/>
</dbReference>
<dbReference type="GeneID" id="117538165"/>
<comment type="function">
    <text evidence="10">May play a role in copper homeostasis. Can bind one Cu(1+) per subunit.</text>
</comment>
<sequence>MAESFLMEACVDSVESAINAERGGAGRLELCSSLLEGGLTPSLGLLQVVKQYVKIPVYVMIRPRGGDFLYSDQEVEVMRKDIELMKSHRADGLVLGSLTEDGRVDAELCMEFLAAARPLPVTFHRAFDMVHDPVVALETLISLGFERLLTSGCENSALEGLPLIKRLVDQAKGRIAIMPGGGITERNLQRILEGSGAQEFHGSARSSKDSAMKFRNTCVTMGAAFSAPEYGLKVTDANKRHITHICDGESPKILTCNSGSYHCFFCIYKGEKYQVENHIKGHSTVKHGEFTIVKCGLSCRKATHYHCFHCSVTIINRAQFLLHLNSHEQKAVTKGHPPPPALLLPTSRLLAPPPAQLPPTFGLLAPPPAQLPPTSGLLALPPAQLPPTSGLLAPPPAQLPPISRLHPPPPAQLLPTSYLLIPASAQLLSTSQLLLAPCHPAPEKQPQEKHEANQDLKEQSKPKKKLVTCPHCSLKLNKNNYKTHVRRKHKTVSKENIRRKRANKNIVDDLTVGHL</sequence>
<dbReference type="PANTHER" id="PTHR12598:SF0">
    <property type="entry name" value="COPPER HOMEOSTASIS PROTEIN CUTC HOMOLOG"/>
    <property type="match status" value="1"/>
</dbReference>
<dbReference type="CTD" id="51076"/>